<protein>
    <recommendedName>
        <fullName evidence="4">HTH domain-containing protein</fullName>
    </recommendedName>
</protein>
<organism evidence="2 3">
    <name type="scientific">Sphaerisporangium aureirubrum</name>
    <dbReference type="NCBI Taxonomy" id="1544736"/>
    <lineage>
        <taxon>Bacteria</taxon>
        <taxon>Bacillati</taxon>
        <taxon>Actinomycetota</taxon>
        <taxon>Actinomycetes</taxon>
        <taxon>Streptosporangiales</taxon>
        <taxon>Streptosporangiaceae</taxon>
        <taxon>Sphaerisporangium</taxon>
    </lineage>
</organism>
<dbReference type="RefSeq" id="WP_380748138.1">
    <property type="nucleotide sequence ID" value="NZ_JBHSRF010000007.1"/>
</dbReference>
<keyword evidence="3" id="KW-1185">Reference proteome</keyword>
<reference evidence="3" key="1">
    <citation type="journal article" date="2019" name="Int. J. Syst. Evol. Microbiol.">
        <title>The Global Catalogue of Microorganisms (GCM) 10K type strain sequencing project: providing services to taxonomists for standard genome sequencing and annotation.</title>
        <authorList>
            <consortium name="The Broad Institute Genomics Platform"/>
            <consortium name="The Broad Institute Genome Sequencing Center for Infectious Disease"/>
            <person name="Wu L."/>
            <person name="Ma J."/>
        </authorList>
    </citation>
    <scope>NUCLEOTIDE SEQUENCE [LARGE SCALE GENOMIC DNA]</scope>
    <source>
        <strain evidence="3">JCM 30346</strain>
    </source>
</reference>
<evidence type="ECO:0000256" key="1">
    <source>
        <dbReference type="SAM" id="MobiDB-lite"/>
    </source>
</evidence>
<name>A0ABW1NCT8_9ACTN</name>
<evidence type="ECO:0000313" key="3">
    <source>
        <dbReference type="Proteomes" id="UP001596137"/>
    </source>
</evidence>
<comment type="caution">
    <text evidence="2">The sequence shown here is derived from an EMBL/GenBank/DDBJ whole genome shotgun (WGS) entry which is preliminary data.</text>
</comment>
<evidence type="ECO:0000313" key="2">
    <source>
        <dbReference type="EMBL" id="MFC6080886.1"/>
    </source>
</evidence>
<proteinExistence type="predicted"/>
<accession>A0ABW1NCT8</accession>
<evidence type="ECO:0008006" key="4">
    <source>
        <dbReference type="Google" id="ProtNLM"/>
    </source>
</evidence>
<feature type="compositionally biased region" description="Pro residues" evidence="1">
    <location>
        <begin position="37"/>
        <end position="52"/>
    </location>
</feature>
<dbReference type="Proteomes" id="UP001596137">
    <property type="component" value="Unassembled WGS sequence"/>
</dbReference>
<sequence>MPDLTAAELARRYGVARSTVTRALAVAAAAHTEDPLVPAPPQPVNPGEPQPRYPSQEMDDWWVRRPRVGRPRRGGDQEPQPN</sequence>
<feature type="region of interest" description="Disordered" evidence="1">
    <location>
        <begin position="32"/>
        <end position="82"/>
    </location>
</feature>
<gene>
    <name evidence="2" type="ORF">ACFP1K_06915</name>
</gene>
<dbReference type="EMBL" id="JBHSRF010000007">
    <property type="protein sequence ID" value="MFC6080886.1"/>
    <property type="molecule type" value="Genomic_DNA"/>
</dbReference>